<sequence length="433" mass="46652">MPFLTPTVTDEHDMLATFAAQQIRQLATALHGLDDQQIRAIPTASGMNLAILARHVSLIADGGLIALLEPGAGRGGTGRGSLEGPADLAAGACDPAGVRASDSAESLIAELCAVADRVEQLIRSADLERRIPVPDAPWFPEDLESWPARWVAAHAIEEVARHAGHADIIRESIDGKIAYELNARVDGEPWPPEGWSVPGHRDDAPAATADSREAGADASAPERVAMGGVLGSAEGEELAGAAGLTGPSVRDVLLEQLLHQWTERLRPRLQGMTDEEYLFDPIMDGSAWTVHPRRDDLPEGVIQGGSGEMVIDFAYPEPDPAPFTTIAWRLGHVIVGVLAMRNVAHFGAPAADYMSWEYASTAERALAQLDEQIARWVEGVRSWTDEDLAQPCGAAEGEWAERSRADLVANIHRELIHHLAEVALLRDLHAHMR</sequence>
<feature type="compositionally biased region" description="Basic and acidic residues" evidence="1">
    <location>
        <begin position="199"/>
        <end position="215"/>
    </location>
</feature>
<dbReference type="InterPro" id="IPR034660">
    <property type="entry name" value="DinB/YfiT-like"/>
</dbReference>
<protein>
    <recommendedName>
        <fullName evidence="2">DinB-like domain-containing protein</fullName>
    </recommendedName>
</protein>
<organism evidence="3 4">
    <name type="scientific">Brachybacterium nesterenkovii</name>
    <dbReference type="NCBI Taxonomy" id="47847"/>
    <lineage>
        <taxon>Bacteria</taxon>
        <taxon>Bacillati</taxon>
        <taxon>Actinomycetota</taxon>
        <taxon>Actinomycetes</taxon>
        <taxon>Micrococcales</taxon>
        <taxon>Dermabacteraceae</taxon>
        <taxon>Brachybacterium</taxon>
    </lineage>
</organism>
<proteinExistence type="predicted"/>
<reference evidence="3 4" key="1">
    <citation type="submission" date="2017-02" db="EMBL/GenBank/DDBJ databases">
        <authorList>
            <person name="Peterson S.W."/>
        </authorList>
    </citation>
    <scope>NUCLEOTIDE SEQUENCE [LARGE SCALE GENOMIC DNA]</scope>
    <source>
        <strain evidence="3 4">CIP104813</strain>
    </source>
</reference>
<dbReference type="RefSeq" id="WP_327230397.1">
    <property type="nucleotide sequence ID" value="NZ_FWFG01000037.1"/>
</dbReference>
<gene>
    <name evidence="3" type="ORF">FM110_04195</name>
</gene>
<feature type="domain" description="DinB-like" evidence="2">
    <location>
        <begin position="259"/>
        <end position="421"/>
    </location>
</feature>
<evidence type="ECO:0000313" key="4">
    <source>
        <dbReference type="Proteomes" id="UP000195981"/>
    </source>
</evidence>
<accession>A0A1X6WY64</accession>
<feature type="region of interest" description="Disordered" evidence="1">
    <location>
        <begin position="190"/>
        <end position="222"/>
    </location>
</feature>
<dbReference type="InterPro" id="IPR007061">
    <property type="entry name" value="MST-like"/>
</dbReference>
<dbReference type="EMBL" id="FWFG01000037">
    <property type="protein sequence ID" value="SLM89808.1"/>
    <property type="molecule type" value="Genomic_DNA"/>
</dbReference>
<dbReference type="Proteomes" id="UP000195981">
    <property type="component" value="Unassembled WGS sequence"/>
</dbReference>
<dbReference type="Pfam" id="PF04978">
    <property type="entry name" value="MST"/>
    <property type="match status" value="1"/>
</dbReference>
<dbReference type="AlphaFoldDB" id="A0A1X6WY64"/>
<dbReference type="Gene3D" id="1.20.120.450">
    <property type="entry name" value="dinb family like domain"/>
    <property type="match status" value="2"/>
</dbReference>
<dbReference type="SUPFAM" id="SSF109854">
    <property type="entry name" value="DinB/YfiT-like putative metalloenzymes"/>
    <property type="match status" value="2"/>
</dbReference>
<keyword evidence="4" id="KW-1185">Reference proteome</keyword>
<dbReference type="Pfam" id="PF12867">
    <property type="entry name" value="DinB_2"/>
    <property type="match status" value="1"/>
</dbReference>
<evidence type="ECO:0000313" key="3">
    <source>
        <dbReference type="EMBL" id="SLM89808.1"/>
    </source>
</evidence>
<evidence type="ECO:0000256" key="1">
    <source>
        <dbReference type="SAM" id="MobiDB-lite"/>
    </source>
</evidence>
<evidence type="ECO:0000259" key="2">
    <source>
        <dbReference type="Pfam" id="PF12867"/>
    </source>
</evidence>
<dbReference type="InterPro" id="IPR024775">
    <property type="entry name" value="DinB-like"/>
</dbReference>
<name>A0A1X6WY64_9MICO</name>